<gene>
    <name evidence="1" type="ORF">SEPMUDRAFT_49626</name>
</gene>
<proteinExistence type="predicted"/>
<evidence type="ECO:0000313" key="1">
    <source>
        <dbReference type="EMBL" id="EMF10579.1"/>
    </source>
</evidence>
<dbReference type="eggNOG" id="ENOG502T9JU">
    <property type="taxonomic scope" value="Eukaryota"/>
</dbReference>
<dbReference type="GeneID" id="27906259"/>
<dbReference type="OMA" id="WNDAPAF"/>
<organism evidence="1 2">
    <name type="scientific">Sphaerulina musiva (strain SO2202)</name>
    <name type="common">Poplar stem canker fungus</name>
    <name type="synonym">Septoria musiva</name>
    <dbReference type="NCBI Taxonomy" id="692275"/>
    <lineage>
        <taxon>Eukaryota</taxon>
        <taxon>Fungi</taxon>
        <taxon>Dikarya</taxon>
        <taxon>Ascomycota</taxon>
        <taxon>Pezizomycotina</taxon>
        <taxon>Dothideomycetes</taxon>
        <taxon>Dothideomycetidae</taxon>
        <taxon>Mycosphaerellales</taxon>
        <taxon>Mycosphaerellaceae</taxon>
        <taxon>Sphaerulina</taxon>
    </lineage>
</organism>
<evidence type="ECO:0000313" key="2">
    <source>
        <dbReference type="Proteomes" id="UP000016931"/>
    </source>
</evidence>
<name>N1QJ21_SPHMS</name>
<reference evidence="1 2" key="1">
    <citation type="journal article" date="2012" name="PLoS Pathog.">
        <title>Diverse lifestyles and strategies of plant pathogenesis encoded in the genomes of eighteen Dothideomycetes fungi.</title>
        <authorList>
            <person name="Ohm R.A."/>
            <person name="Feau N."/>
            <person name="Henrissat B."/>
            <person name="Schoch C.L."/>
            <person name="Horwitz B.A."/>
            <person name="Barry K.W."/>
            <person name="Condon B.J."/>
            <person name="Copeland A.C."/>
            <person name="Dhillon B."/>
            <person name="Glaser F."/>
            <person name="Hesse C.N."/>
            <person name="Kosti I."/>
            <person name="LaButti K."/>
            <person name="Lindquist E.A."/>
            <person name="Lucas S."/>
            <person name="Salamov A.A."/>
            <person name="Bradshaw R.E."/>
            <person name="Ciuffetti L."/>
            <person name="Hamelin R.C."/>
            <person name="Kema G.H.J."/>
            <person name="Lawrence C."/>
            <person name="Scott J.A."/>
            <person name="Spatafora J.W."/>
            <person name="Turgeon B.G."/>
            <person name="de Wit P.J.G.M."/>
            <person name="Zhong S."/>
            <person name="Goodwin S.B."/>
            <person name="Grigoriev I.V."/>
        </authorList>
    </citation>
    <scope>NUCLEOTIDE SEQUENCE [LARGE SCALE GENOMIC DNA]</scope>
    <source>
        <strain evidence="1 2">SO2202</strain>
    </source>
</reference>
<dbReference type="HOGENOM" id="CLU_169153_0_0_1"/>
<keyword evidence="2" id="KW-1185">Reference proteome</keyword>
<dbReference type="EMBL" id="KB456267">
    <property type="protein sequence ID" value="EMF10579.1"/>
    <property type="molecule type" value="Genomic_DNA"/>
</dbReference>
<dbReference type="RefSeq" id="XP_016758700.1">
    <property type="nucleotide sequence ID" value="XM_016909122.1"/>
</dbReference>
<protein>
    <submittedName>
        <fullName evidence="1">Uncharacterized protein</fullName>
    </submittedName>
</protein>
<dbReference type="AlphaFoldDB" id="N1QJ21"/>
<accession>N1QJ21</accession>
<sequence length="81" mass="8899">MLPTRNTMRPRRAYMVQQQRTFLGLQKTPPPPPKTMAWLVLQGLAVVLVADLAIATATGEPTTIRSVAQSAGLWQDAPPFK</sequence>
<dbReference type="Proteomes" id="UP000016931">
    <property type="component" value="Unassembled WGS sequence"/>
</dbReference>
<dbReference type="OrthoDB" id="3899537at2759"/>